<evidence type="ECO:0000313" key="2">
    <source>
        <dbReference type="EnsemblProtists" id="HpaP809583"/>
    </source>
</evidence>
<feature type="compositionally biased region" description="Basic residues" evidence="1">
    <location>
        <begin position="48"/>
        <end position="57"/>
    </location>
</feature>
<protein>
    <recommendedName>
        <fullName evidence="4">RxLR effector candidate protein</fullName>
    </recommendedName>
</protein>
<dbReference type="Proteomes" id="UP000011713">
    <property type="component" value="Unassembled WGS sequence"/>
</dbReference>
<sequence>MSSITGATEATGKTPGGVARATPRRDSPARVHSSVNTPTAFEELLAKGTRRPMKKSSRPSPQLPTACRSSSLLSPSGTKTRGCLDLSRAACLRPSLERTCVDPITIDALGPLEEKPAAPRACASWPDDDKSMFASLAPPRGQPSAQHRMPERAAKPMIASRQEEPPHATHTVAAIGSYGMPTASQRNLNIRKFDGMDLYKGLESGFFDWGRTFMRSVSLAEASCGFTWTEDAKVDLLGHFLAAITNRSTLGGLSNRDLSM</sequence>
<evidence type="ECO:0008006" key="4">
    <source>
        <dbReference type="Google" id="ProtNLM"/>
    </source>
</evidence>
<proteinExistence type="predicted"/>
<name>M4BSZ8_HYAAE</name>
<dbReference type="EnsemblProtists" id="HpaT809583">
    <property type="protein sequence ID" value="HpaP809583"/>
    <property type="gene ID" value="HpaG809583"/>
</dbReference>
<evidence type="ECO:0000313" key="3">
    <source>
        <dbReference type="Proteomes" id="UP000011713"/>
    </source>
</evidence>
<dbReference type="InParanoid" id="M4BSZ8"/>
<dbReference type="EMBL" id="JH597801">
    <property type="status" value="NOT_ANNOTATED_CDS"/>
    <property type="molecule type" value="Genomic_DNA"/>
</dbReference>
<dbReference type="HOGENOM" id="CLU_1071369_0_0_1"/>
<keyword evidence="3" id="KW-1185">Reference proteome</keyword>
<reference evidence="3" key="1">
    <citation type="journal article" date="2010" name="Science">
        <title>Signatures of adaptation to obligate biotrophy in the Hyaloperonospora arabidopsidis genome.</title>
        <authorList>
            <person name="Baxter L."/>
            <person name="Tripathy S."/>
            <person name="Ishaque N."/>
            <person name="Boot N."/>
            <person name="Cabral A."/>
            <person name="Kemen E."/>
            <person name="Thines M."/>
            <person name="Ah-Fong A."/>
            <person name="Anderson R."/>
            <person name="Badejoko W."/>
            <person name="Bittner-Eddy P."/>
            <person name="Boore J.L."/>
            <person name="Chibucos M.C."/>
            <person name="Coates M."/>
            <person name="Dehal P."/>
            <person name="Delehaunty K."/>
            <person name="Dong S."/>
            <person name="Downton P."/>
            <person name="Dumas B."/>
            <person name="Fabro G."/>
            <person name="Fronick C."/>
            <person name="Fuerstenberg S.I."/>
            <person name="Fulton L."/>
            <person name="Gaulin E."/>
            <person name="Govers F."/>
            <person name="Hughes L."/>
            <person name="Humphray S."/>
            <person name="Jiang R.H."/>
            <person name="Judelson H."/>
            <person name="Kamoun S."/>
            <person name="Kyung K."/>
            <person name="Meijer H."/>
            <person name="Minx P."/>
            <person name="Morris P."/>
            <person name="Nelson J."/>
            <person name="Phuntumart V."/>
            <person name="Qutob D."/>
            <person name="Rehmany A."/>
            <person name="Rougon-Cardoso A."/>
            <person name="Ryden P."/>
            <person name="Torto-Alalibo T."/>
            <person name="Studholme D."/>
            <person name="Wang Y."/>
            <person name="Win J."/>
            <person name="Wood J."/>
            <person name="Clifton S.W."/>
            <person name="Rogers J."/>
            <person name="Van den Ackerveken G."/>
            <person name="Jones J.D."/>
            <person name="McDowell J.M."/>
            <person name="Beynon J."/>
            <person name="Tyler B.M."/>
        </authorList>
    </citation>
    <scope>NUCLEOTIDE SEQUENCE [LARGE SCALE GENOMIC DNA]</scope>
    <source>
        <strain evidence="3">Emoy2</strain>
    </source>
</reference>
<dbReference type="AlphaFoldDB" id="M4BSZ8"/>
<reference evidence="2" key="2">
    <citation type="submission" date="2015-06" db="UniProtKB">
        <authorList>
            <consortium name="EnsemblProtists"/>
        </authorList>
    </citation>
    <scope>IDENTIFICATION</scope>
    <source>
        <strain evidence="2">Emoy2</strain>
    </source>
</reference>
<organism evidence="2 3">
    <name type="scientific">Hyaloperonospora arabidopsidis (strain Emoy2)</name>
    <name type="common">Downy mildew agent</name>
    <name type="synonym">Peronospora arabidopsidis</name>
    <dbReference type="NCBI Taxonomy" id="559515"/>
    <lineage>
        <taxon>Eukaryota</taxon>
        <taxon>Sar</taxon>
        <taxon>Stramenopiles</taxon>
        <taxon>Oomycota</taxon>
        <taxon>Peronosporomycetes</taxon>
        <taxon>Peronosporales</taxon>
        <taxon>Peronosporaceae</taxon>
        <taxon>Hyaloperonospora</taxon>
    </lineage>
</organism>
<feature type="compositionally biased region" description="Polar residues" evidence="1">
    <location>
        <begin position="67"/>
        <end position="79"/>
    </location>
</feature>
<dbReference type="VEuPathDB" id="FungiDB:HpaG809583"/>
<evidence type="ECO:0000256" key="1">
    <source>
        <dbReference type="SAM" id="MobiDB-lite"/>
    </source>
</evidence>
<accession>M4BSZ8</accession>
<feature type="region of interest" description="Disordered" evidence="1">
    <location>
        <begin position="1"/>
        <end position="80"/>
    </location>
</feature>